<reference evidence="1" key="1">
    <citation type="submission" date="2018-03" db="EMBL/GenBank/DDBJ databases">
        <authorList>
            <person name="Guldener U."/>
        </authorList>
    </citation>
    <scope>NUCLEOTIDE SEQUENCE</scope>
</reference>
<protein>
    <submittedName>
        <fullName evidence="1">Uncharacterized protein</fullName>
    </submittedName>
</protein>
<comment type="caution">
    <text evidence="1">The sequence shown here is derived from an EMBL/GenBank/DDBJ whole genome shotgun (WGS) entry which is preliminary data.</text>
</comment>
<sequence>MTLSGLQMERREKWICDSTQPYELKDQHRAFGTADMDLGKRGES</sequence>
<organism evidence="1 2">
    <name type="scientific">Fusarium torulosum</name>
    <dbReference type="NCBI Taxonomy" id="33205"/>
    <lineage>
        <taxon>Eukaryota</taxon>
        <taxon>Fungi</taxon>
        <taxon>Dikarya</taxon>
        <taxon>Ascomycota</taxon>
        <taxon>Pezizomycotina</taxon>
        <taxon>Sordariomycetes</taxon>
        <taxon>Hypocreomycetidae</taxon>
        <taxon>Hypocreales</taxon>
        <taxon>Nectriaceae</taxon>
        <taxon>Fusarium</taxon>
    </lineage>
</organism>
<dbReference type="EMBL" id="ONZP01000274">
    <property type="protein sequence ID" value="SPJ79661.1"/>
    <property type="molecule type" value="Genomic_DNA"/>
</dbReference>
<dbReference type="AlphaFoldDB" id="A0AAE8MBU7"/>
<accession>A0AAE8MBU7</accession>
<evidence type="ECO:0000313" key="2">
    <source>
        <dbReference type="Proteomes" id="UP001187734"/>
    </source>
</evidence>
<gene>
    <name evidence="1" type="ORF">FTOL_08052</name>
</gene>
<dbReference type="Proteomes" id="UP001187734">
    <property type="component" value="Unassembled WGS sequence"/>
</dbReference>
<proteinExistence type="predicted"/>
<name>A0AAE8MBU7_9HYPO</name>
<keyword evidence="2" id="KW-1185">Reference proteome</keyword>
<evidence type="ECO:0000313" key="1">
    <source>
        <dbReference type="EMBL" id="SPJ79661.1"/>
    </source>
</evidence>